<gene>
    <name evidence="6" type="ORF">M441DRAFT_137035</name>
</gene>
<protein>
    <recommendedName>
        <fullName evidence="5">FAD/NAD(P)-binding domain-containing protein</fullName>
    </recommendedName>
</protein>
<organism evidence="6 7">
    <name type="scientific">Trichoderma asperellum (strain ATCC 204424 / CBS 433.97 / NBRC 101777)</name>
    <dbReference type="NCBI Taxonomy" id="1042311"/>
    <lineage>
        <taxon>Eukaryota</taxon>
        <taxon>Fungi</taxon>
        <taxon>Dikarya</taxon>
        <taxon>Ascomycota</taxon>
        <taxon>Pezizomycotina</taxon>
        <taxon>Sordariomycetes</taxon>
        <taxon>Hypocreomycetidae</taxon>
        <taxon>Hypocreales</taxon>
        <taxon>Hypocreaceae</taxon>
        <taxon>Trichoderma</taxon>
    </lineage>
</organism>
<dbReference type="AlphaFoldDB" id="A0A2T3ZCV8"/>
<feature type="domain" description="FAD/NAD(P)-binding" evidence="5">
    <location>
        <begin position="34"/>
        <end position="178"/>
    </location>
</feature>
<dbReference type="PANTHER" id="PTHR48105">
    <property type="entry name" value="THIOREDOXIN REDUCTASE 1-RELATED-RELATED"/>
    <property type="match status" value="1"/>
</dbReference>
<dbReference type="SUPFAM" id="SSF51905">
    <property type="entry name" value="FAD/NAD(P)-binding domain"/>
    <property type="match status" value="1"/>
</dbReference>
<dbReference type="EMBL" id="KZ679260">
    <property type="protein sequence ID" value="PTB42647.1"/>
    <property type="molecule type" value="Genomic_DNA"/>
</dbReference>
<accession>A0A2T3ZCV8</accession>
<name>A0A2T3ZCV8_TRIA4</name>
<dbReference type="PRINTS" id="PR00469">
    <property type="entry name" value="PNDRDTASEII"/>
</dbReference>
<evidence type="ECO:0000256" key="2">
    <source>
        <dbReference type="ARBA" id="ARBA00022630"/>
    </source>
</evidence>
<keyword evidence="3" id="KW-0560">Oxidoreductase</keyword>
<proteinExistence type="inferred from homology"/>
<evidence type="ECO:0000256" key="4">
    <source>
        <dbReference type="SAM" id="SignalP"/>
    </source>
</evidence>
<reference evidence="6 7" key="1">
    <citation type="submission" date="2016-07" db="EMBL/GenBank/DDBJ databases">
        <title>Multiple horizontal gene transfer events from other fungi enriched the ability of initially mycotrophic Trichoderma (Ascomycota) to feed on dead plant biomass.</title>
        <authorList>
            <consortium name="DOE Joint Genome Institute"/>
            <person name="Aerts A."/>
            <person name="Atanasova L."/>
            <person name="Chenthamara K."/>
            <person name="Zhang J."/>
            <person name="Grujic M."/>
            <person name="Henrissat B."/>
            <person name="Kuo A."/>
            <person name="Salamov A."/>
            <person name="Lipzen A."/>
            <person name="Labutti K."/>
            <person name="Barry K."/>
            <person name="Miao Y."/>
            <person name="Rahimi M.J."/>
            <person name="Shen Q."/>
            <person name="Grigoriev I.V."/>
            <person name="Kubicek C.P."/>
            <person name="Druzhinina I.S."/>
        </authorList>
    </citation>
    <scope>NUCLEOTIDE SEQUENCE [LARGE SCALE GENOMIC DNA]</scope>
    <source>
        <strain evidence="6 7">CBS 433.97</strain>
    </source>
</reference>
<sequence length="413" mass="45280">MRIPSVFIFLPALAGLSTAVSNGSARELTIQADYDAIIVGGGPAGLSAASGLARVRRNVLLIDSGDYRNALTRHMHDVIGFDGVTPAYFRWSARKQILDYGTVDLVNGTVTKIQPEANNSYFTVSANYPGDNEVTFTSRKVILATGLRDLLPSTPGLRENWGKGIYWCPWCDGHEHADQQLGILGPFSKGPDAVREIVTLNRDIILFVNGTDTPEQRAVAEKGFPEWEKYLKLHNVKIENRIISSIRRLANGTVGDEDPSLPSHPEHDLFQLNFETGEPVLRAAILTNCDTAQKSNLGQETGVVLYGGRLAADKNNGLVTNIHGIFAIGDANSDNVTNIPHAMYSGKKTAVHIQGEGWYLCLGNFYLFELEIENAEAKLAASSSKRDLQDHMRILWSRMNVPGDVLYAGEFDP</sequence>
<evidence type="ECO:0000259" key="5">
    <source>
        <dbReference type="Pfam" id="PF07992"/>
    </source>
</evidence>
<keyword evidence="4" id="KW-0732">Signal</keyword>
<keyword evidence="7" id="KW-1185">Reference proteome</keyword>
<dbReference type="STRING" id="1042311.A0A2T3ZCV8"/>
<dbReference type="Pfam" id="PF07992">
    <property type="entry name" value="Pyr_redox_2"/>
    <property type="match status" value="1"/>
</dbReference>
<dbReference type="PRINTS" id="PR00368">
    <property type="entry name" value="FADPNR"/>
</dbReference>
<evidence type="ECO:0000313" key="7">
    <source>
        <dbReference type="Proteomes" id="UP000240493"/>
    </source>
</evidence>
<feature type="chain" id="PRO_5015511536" description="FAD/NAD(P)-binding domain-containing protein" evidence="4">
    <location>
        <begin position="20"/>
        <end position="413"/>
    </location>
</feature>
<evidence type="ECO:0000256" key="3">
    <source>
        <dbReference type="ARBA" id="ARBA00023002"/>
    </source>
</evidence>
<evidence type="ECO:0000313" key="6">
    <source>
        <dbReference type="EMBL" id="PTB42647.1"/>
    </source>
</evidence>
<dbReference type="InterPro" id="IPR036188">
    <property type="entry name" value="FAD/NAD-bd_sf"/>
</dbReference>
<dbReference type="OrthoDB" id="4570620at2759"/>
<dbReference type="Gene3D" id="3.50.50.60">
    <property type="entry name" value="FAD/NAD(P)-binding domain"/>
    <property type="match status" value="2"/>
</dbReference>
<feature type="signal peptide" evidence="4">
    <location>
        <begin position="1"/>
        <end position="19"/>
    </location>
</feature>
<dbReference type="InterPro" id="IPR050097">
    <property type="entry name" value="Ferredoxin-NADP_redctase_2"/>
</dbReference>
<keyword evidence="2" id="KW-0285">Flavoprotein</keyword>
<dbReference type="GO" id="GO:0016491">
    <property type="term" value="F:oxidoreductase activity"/>
    <property type="evidence" value="ECO:0007669"/>
    <property type="project" value="UniProtKB-KW"/>
</dbReference>
<evidence type="ECO:0000256" key="1">
    <source>
        <dbReference type="ARBA" id="ARBA00009333"/>
    </source>
</evidence>
<dbReference type="Proteomes" id="UP000240493">
    <property type="component" value="Unassembled WGS sequence"/>
</dbReference>
<comment type="similarity">
    <text evidence="1">Belongs to the class-II pyridine nucleotide-disulfide oxidoreductase family.</text>
</comment>
<dbReference type="InterPro" id="IPR023753">
    <property type="entry name" value="FAD/NAD-binding_dom"/>
</dbReference>
<dbReference type="GO" id="GO:0097237">
    <property type="term" value="P:cellular response to toxic substance"/>
    <property type="evidence" value="ECO:0007669"/>
    <property type="project" value="UniProtKB-ARBA"/>
</dbReference>